<sequence>MGLFFWNRQSKRVEAFAMELATDFFGQVSPEALAGFFRDERLDKKNRKRIDAQMQNLVLRLIQFKQLHKLGVYGKAKFHQVFIGRLEELGYDAAAIRELNTLLMLKTP</sequence>
<accession>I3Y774</accession>
<name>I3Y774_THIV6</name>
<dbReference type="HOGENOM" id="CLU_2195748_0_0_6"/>
<dbReference type="Proteomes" id="UP000006062">
    <property type="component" value="Chromosome"/>
</dbReference>
<dbReference type="KEGG" id="tvi:Thivi_0798"/>
<proteinExistence type="predicted"/>
<reference evidence="1 2" key="1">
    <citation type="submission" date="2012-06" db="EMBL/GenBank/DDBJ databases">
        <title>Complete sequence of Thiocystis violascens DSM 198.</title>
        <authorList>
            <consortium name="US DOE Joint Genome Institute"/>
            <person name="Lucas S."/>
            <person name="Han J."/>
            <person name="Lapidus A."/>
            <person name="Cheng J.-F."/>
            <person name="Goodwin L."/>
            <person name="Pitluck S."/>
            <person name="Peters L."/>
            <person name="Ovchinnikova G."/>
            <person name="Teshima H."/>
            <person name="Detter J.C."/>
            <person name="Han C."/>
            <person name="Tapia R."/>
            <person name="Land M."/>
            <person name="Hauser L."/>
            <person name="Kyrpides N."/>
            <person name="Ivanova N."/>
            <person name="Pagani I."/>
            <person name="Vogl K."/>
            <person name="Liu Z."/>
            <person name="Frigaard N.-U."/>
            <person name="Bryant D."/>
            <person name="Woyke T."/>
        </authorList>
    </citation>
    <scope>NUCLEOTIDE SEQUENCE [LARGE SCALE GENOMIC DNA]</scope>
    <source>
        <strain evidence="2">ATCC 17096 / DSM 198 / 6111</strain>
    </source>
</reference>
<keyword evidence="2" id="KW-1185">Reference proteome</keyword>
<evidence type="ECO:0000313" key="1">
    <source>
        <dbReference type="EMBL" id="AFL72842.1"/>
    </source>
</evidence>
<organism evidence="1 2">
    <name type="scientific">Thiocystis violascens (strain ATCC 17096 / DSM 198 / 6111)</name>
    <name type="common">Chromatium violascens</name>
    <dbReference type="NCBI Taxonomy" id="765911"/>
    <lineage>
        <taxon>Bacteria</taxon>
        <taxon>Pseudomonadati</taxon>
        <taxon>Pseudomonadota</taxon>
        <taxon>Gammaproteobacteria</taxon>
        <taxon>Chromatiales</taxon>
        <taxon>Chromatiaceae</taxon>
        <taxon>Thiocystis</taxon>
    </lineage>
</organism>
<evidence type="ECO:0000313" key="2">
    <source>
        <dbReference type="Proteomes" id="UP000006062"/>
    </source>
</evidence>
<dbReference type="EMBL" id="CP003154">
    <property type="protein sequence ID" value="AFL72842.1"/>
    <property type="molecule type" value="Genomic_DNA"/>
</dbReference>
<protein>
    <submittedName>
        <fullName evidence="1">Uncharacterized protein</fullName>
    </submittedName>
</protein>
<dbReference type="AlphaFoldDB" id="I3Y774"/>
<dbReference type="RefSeq" id="WP_014777333.1">
    <property type="nucleotide sequence ID" value="NC_018012.1"/>
</dbReference>
<gene>
    <name evidence="1" type="ordered locus">Thivi_0798</name>
</gene>